<feature type="domain" description="DUF220" evidence="2">
    <location>
        <begin position="187"/>
        <end position="258"/>
    </location>
</feature>
<dbReference type="Pfam" id="PF02713">
    <property type="entry name" value="DUF220"/>
    <property type="match status" value="3"/>
</dbReference>
<feature type="domain" description="DUF220" evidence="2">
    <location>
        <begin position="468"/>
        <end position="539"/>
    </location>
</feature>
<dbReference type="OrthoDB" id="1072732at2759"/>
<proteinExistence type="predicted"/>
<evidence type="ECO:0000313" key="4">
    <source>
        <dbReference type="Proteomes" id="UP000886595"/>
    </source>
</evidence>
<evidence type="ECO:0000313" key="3">
    <source>
        <dbReference type="EMBL" id="KAG2265435.1"/>
    </source>
</evidence>
<dbReference type="EMBL" id="JAAMPC010000014">
    <property type="protein sequence ID" value="KAG2265435.1"/>
    <property type="molecule type" value="Genomic_DNA"/>
</dbReference>
<name>A0A8X7QB62_BRACI</name>
<evidence type="ECO:0000259" key="2">
    <source>
        <dbReference type="Pfam" id="PF02713"/>
    </source>
</evidence>
<gene>
    <name evidence="3" type="ORF">Bca52824_072514</name>
</gene>
<dbReference type="PANTHER" id="PTHR31385">
    <property type="entry name" value="PUTATIVE (DUF220)-RELATED"/>
    <property type="match status" value="1"/>
</dbReference>
<keyword evidence="1" id="KW-0175">Coiled coil</keyword>
<dbReference type="AlphaFoldDB" id="A0A8X7QB62"/>
<evidence type="ECO:0000256" key="1">
    <source>
        <dbReference type="SAM" id="Coils"/>
    </source>
</evidence>
<dbReference type="PANTHER" id="PTHR31385:SF2">
    <property type="entry name" value="DUF220 DOMAIN-CONTAINING PROTEIN-RELATED"/>
    <property type="match status" value="1"/>
</dbReference>
<feature type="coiled-coil region" evidence="1">
    <location>
        <begin position="594"/>
        <end position="624"/>
    </location>
</feature>
<accession>A0A8X7QB62</accession>
<feature type="domain" description="DUF220" evidence="2">
    <location>
        <begin position="762"/>
        <end position="833"/>
    </location>
</feature>
<organism evidence="3 4">
    <name type="scientific">Brassica carinata</name>
    <name type="common">Ethiopian mustard</name>
    <name type="synonym">Abyssinian cabbage</name>
    <dbReference type="NCBI Taxonomy" id="52824"/>
    <lineage>
        <taxon>Eukaryota</taxon>
        <taxon>Viridiplantae</taxon>
        <taxon>Streptophyta</taxon>
        <taxon>Embryophyta</taxon>
        <taxon>Tracheophyta</taxon>
        <taxon>Spermatophyta</taxon>
        <taxon>Magnoliopsida</taxon>
        <taxon>eudicotyledons</taxon>
        <taxon>Gunneridae</taxon>
        <taxon>Pentapetalae</taxon>
        <taxon>rosids</taxon>
        <taxon>malvids</taxon>
        <taxon>Brassicales</taxon>
        <taxon>Brassicaceae</taxon>
        <taxon>Brassiceae</taxon>
        <taxon>Brassica</taxon>
    </lineage>
</organism>
<dbReference type="Proteomes" id="UP000886595">
    <property type="component" value="Unassembled WGS sequence"/>
</dbReference>
<keyword evidence="4" id="KW-1185">Reference proteome</keyword>
<reference evidence="3 4" key="1">
    <citation type="submission" date="2020-02" db="EMBL/GenBank/DDBJ databases">
        <authorList>
            <person name="Ma Q."/>
            <person name="Huang Y."/>
            <person name="Song X."/>
            <person name="Pei D."/>
        </authorList>
    </citation>
    <scope>NUCLEOTIDE SEQUENCE [LARGE SCALE GENOMIC DNA]</scope>
    <source>
        <strain evidence="3">Sxm20200214</strain>
        <tissue evidence="3">Leaf</tissue>
    </source>
</reference>
<protein>
    <recommendedName>
        <fullName evidence="2">DUF220 domain-containing protein</fullName>
    </recommendedName>
</protein>
<sequence length="885" mass="102741">MGIFPRFGGWINQNIQQPLKIGIIQGPWYFNPASSPKEKAEIMKIDHVRSMSVYLTYPKYYDLAELWRKVRLWRSENSKHPWYDAPAKVKNLGKNNFETSLHIFCEGENKKGLCHLNIDFTVGWPPQAVYEMFTNPRNLNFFHSMASTYCWGKLLEIIESGLLKKDGPRQITEAEKVLRWKILGYNGAIPIHVIIDENHQQVTATYKKVKVKYMKVFEGSWKMEPLYVDQERLCKSRSRISEEEYKKCSGSKGRIGSKVTMEHIFQPSSLLNVPPVSWFIRGISVKVTKALLQDLREYTSNRSKNGKSRSVSEEEDDRYLQGPWYWVPDLSPKEKAESLELDHVKSMPLMAIDPKYFDMGELMRQNSLWNSEHKKHPWNDAPAKVKVITKKGLCHLNIDFTLGSPPQSVFQMFTDPRNMGIFHSMGKYKKHWRTRLDTRATKVLKKDGPRQITEVEKVLRWKILGYNGTIPIHLIIDENHQKVTATYKKVKVKHMKVFEGSWKIQPLYVDQERLCKSKSRISEEKYKKCSGGKGRIGSKVTMEHIFQPSPLLNVPPVSWFIRGIAVKVTKVLLQDLREYVIRMNKMKTVDPEVYAKVIESIEKKKEKEKEKEKELKESEAFEVTPYHSEGDSFHGLLGTNFGIEMGIFPRFGGWINQNIQEPLKASTKRSEKGKSSSVSEKDRYLQGPWYWNPAITPKEKAESMEIDHVKSMPLYATDPKYYDLDELVRQDTIATKVIKKDGPRQITEVEKVLRWKILGYNGTIPIHVIIDENHQKVTAKYKKVKVKHMKVFEGSWKMEPLYVDQERLCKSRSRISEEEYKKCSSGKGRIGSKVTMEHIFQPSSLLNIPPVSWFIRGVAIKFTKALLQDLREHVIMINKSTELGS</sequence>
<dbReference type="InterPro" id="IPR003863">
    <property type="entry name" value="DUF220"/>
</dbReference>
<comment type="caution">
    <text evidence="3">The sequence shown here is derived from an EMBL/GenBank/DDBJ whole genome shotgun (WGS) entry which is preliminary data.</text>
</comment>